<protein>
    <recommendedName>
        <fullName evidence="3">Antitoxin</fullName>
    </recommendedName>
</protein>
<evidence type="ECO:0008006" key="3">
    <source>
        <dbReference type="Google" id="ProtNLM"/>
    </source>
</evidence>
<reference evidence="1 2" key="1">
    <citation type="journal article" date="2023" name="Microorganisms">
        <title>Thiorhodovibrio frisius and Trv. litoralis spp. nov., Two Novel Members from a Clade of Fastidious Purple Sulfur Bacteria That Exhibit Unique Red-Shifted Light-Harvesting Capabilities.</title>
        <authorList>
            <person name="Methner A."/>
            <person name="Kuzyk S.B."/>
            <person name="Petersen J."/>
            <person name="Bauer S."/>
            <person name="Brinkmann H."/>
            <person name="Sichau K."/>
            <person name="Wanner G."/>
            <person name="Wolf J."/>
            <person name="Neumann-Schaal M."/>
            <person name="Henke P."/>
            <person name="Tank M."/>
            <person name="Sproer C."/>
            <person name="Bunk B."/>
            <person name="Overmann J."/>
        </authorList>
    </citation>
    <scope>NUCLEOTIDE SEQUENCE [LARGE SCALE GENOMIC DNA]</scope>
    <source>
        <strain evidence="1 2">DSM 6702</strain>
    </source>
</reference>
<accession>A0ABZ0SGZ1</accession>
<sequence>MIETQLSLPDDLYREAQRIASEREWPLPEVLRRGVEYIVSMYPPSDRPMSAWTPPKPRALGRFQKPAEDWRLLANDIDGHEK</sequence>
<keyword evidence="2" id="KW-1185">Reference proteome</keyword>
<evidence type="ECO:0000313" key="2">
    <source>
        <dbReference type="Proteomes" id="UP001432180"/>
    </source>
</evidence>
<organism evidence="1 2">
    <name type="scientific">Thiorhodovibrio winogradskyi</name>
    <dbReference type="NCBI Taxonomy" id="77007"/>
    <lineage>
        <taxon>Bacteria</taxon>
        <taxon>Pseudomonadati</taxon>
        <taxon>Pseudomonadota</taxon>
        <taxon>Gammaproteobacteria</taxon>
        <taxon>Chromatiales</taxon>
        <taxon>Chromatiaceae</taxon>
        <taxon>Thiorhodovibrio</taxon>
    </lineage>
</organism>
<proteinExistence type="predicted"/>
<evidence type="ECO:0000313" key="1">
    <source>
        <dbReference type="EMBL" id="WPL18895.1"/>
    </source>
</evidence>
<name>A0ABZ0SGZ1_9GAMM</name>
<gene>
    <name evidence="1" type="ORF">Thiowin_03986</name>
</gene>
<dbReference type="EMBL" id="CP121472">
    <property type="protein sequence ID" value="WPL18895.1"/>
    <property type="molecule type" value="Genomic_DNA"/>
</dbReference>
<dbReference type="RefSeq" id="WP_328984631.1">
    <property type="nucleotide sequence ID" value="NZ_CP121472.1"/>
</dbReference>
<dbReference type="Proteomes" id="UP001432180">
    <property type="component" value="Chromosome"/>
</dbReference>